<dbReference type="RefSeq" id="WP_231656727.1">
    <property type="nucleotide sequence ID" value="NZ_CP013011.1"/>
</dbReference>
<sequence>MPPGYTIYVAEGETQEIGGEHSTAKPGAVLQPPPRVKVLEALGAIADGRIEKLNKNIYRVVSSEGDREYLVYIDVERGLAYSNDNGTRFRGYVGYPIIAALILEGVLPFEERVAEALRGIPWRRLNEQYKRYLLVESHVKRVAAEKGVAPREIDELVSRVLAALRRLSLRYTGSPPLEAMGAHRVHEKR</sequence>
<dbReference type="STRING" id="1273541.Pyrde_1734"/>
<accession>A0A0N7JDC1</accession>
<reference evidence="1 2" key="1">
    <citation type="submission" date="2015-10" db="EMBL/GenBank/DDBJ databases">
        <title>Complete genome sequence of hyperthermophilic archaeon Pyrodictium delaneyi Su06.</title>
        <authorList>
            <person name="Jung J.-H."/>
            <person name="Lin J."/>
            <person name="Holden J.F."/>
            <person name="Park C.-S."/>
        </authorList>
    </citation>
    <scope>NUCLEOTIDE SEQUENCE [LARGE SCALE GENOMIC DNA]</scope>
    <source>
        <strain evidence="1 2">Su06</strain>
    </source>
</reference>
<gene>
    <name evidence="1" type="ORF">Pyrde_1734</name>
</gene>
<dbReference type="PATRIC" id="fig|1273541.4.peg.1845"/>
<protein>
    <submittedName>
        <fullName evidence="1">Uncharacterized protein</fullName>
    </submittedName>
</protein>
<proteinExistence type="predicted"/>
<dbReference type="Proteomes" id="UP000058613">
    <property type="component" value="Chromosome"/>
</dbReference>
<name>A0A0N7JDC1_9CREN</name>
<dbReference type="GeneID" id="26100074"/>
<dbReference type="AlphaFoldDB" id="A0A0N7JDC1"/>
<evidence type="ECO:0000313" key="2">
    <source>
        <dbReference type="Proteomes" id="UP000058613"/>
    </source>
</evidence>
<organism evidence="1 2">
    <name type="scientific">Pyrodictium delaneyi</name>
    <dbReference type="NCBI Taxonomy" id="1273541"/>
    <lineage>
        <taxon>Archaea</taxon>
        <taxon>Thermoproteota</taxon>
        <taxon>Thermoprotei</taxon>
        <taxon>Desulfurococcales</taxon>
        <taxon>Pyrodictiaceae</taxon>
        <taxon>Pyrodictium</taxon>
    </lineage>
</organism>
<dbReference type="KEGG" id="pdl:Pyrde_1734"/>
<evidence type="ECO:0000313" key="1">
    <source>
        <dbReference type="EMBL" id="ALL01777.1"/>
    </source>
</evidence>
<dbReference type="EMBL" id="CP013011">
    <property type="protein sequence ID" value="ALL01777.1"/>
    <property type="molecule type" value="Genomic_DNA"/>
</dbReference>